<sequence>MSSKQTQFSNTITKDTTEKQRLFLVEGKYCANLKQDREIYQHNELDDYYVVNKYNRVKASNDKNWGVEAPKRQPISSFNKSCYTRIWGGRDDENRSTSIKIHTASIESSTRSKYSFQMMLGGSDDYYEPPIKYEPFSPESYEITDPKKNLLYPLRNIGIMNLWELLENGENICAKDNNWKSECNCKAIT</sequence>
<reference evidence="1 2" key="1">
    <citation type="journal article" date="2023" name="BMC Biol.">
        <title>The compact genome of the sponge Oopsacas minuta (Hexactinellida) is lacking key metazoan core genes.</title>
        <authorList>
            <person name="Santini S."/>
            <person name="Schenkelaars Q."/>
            <person name="Jourda C."/>
            <person name="Duchesne M."/>
            <person name="Belahbib H."/>
            <person name="Rocher C."/>
            <person name="Selva M."/>
            <person name="Riesgo A."/>
            <person name="Vervoort M."/>
            <person name="Leys S.P."/>
            <person name="Kodjabachian L."/>
            <person name="Le Bivic A."/>
            <person name="Borchiellini C."/>
            <person name="Claverie J.M."/>
            <person name="Renard E."/>
        </authorList>
    </citation>
    <scope>NUCLEOTIDE SEQUENCE [LARGE SCALE GENOMIC DNA]</scope>
    <source>
        <strain evidence="1">SPO-2</strain>
    </source>
</reference>
<evidence type="ECO:0000313" key="2">
    <source>
        <dbReference type="Proteomes" id="UP001165289"/>
    </source>
</evidence>
<dbReference type="Proteomes" id="UP001165289">
    <property type="component" value="Unassembled WGS sequence"/>
</dbReference>
<dbReference type="EMBL" id="JAKMXF010000233">
    <property type="protein sequence ID" value="KAI6654077.1"/>
    <property type="molecule type" value="Genomic_DNA"/>
</dbReference>
<protein>
    <submittedName>
        <fullName evidence="1">Uncharacterized protein</fullName>
    </submittedName>
</protein>
<proteinExistence type="predicted"/>
<dbReference type="AlphaFoldDB" id="A0AAV7JYT1"/>
<organism evidence="1 2">
    <name type="scientific">Oopsacas minuta</name>
    <dbReference type="NCBI Taxonomy" id="111878"/>
    <lineage>
        <taxon>Eukaryota</taxon>
        <taxon>Metazoa</taxon>
        <taxon>Porifera</taxon>
        <taxon>Hexactinellida</taxon>
        <taxon>Hexasterophora</taxon>
        <taxon>Lyssacinosida</taxon>
        <taxon>Leucopsacidae</taxon>
        <taxon>Oopsacas</taxon>
    </lineage>
</organism>
<accession>A0AAV7JYT1</accession>
<name>A0AAV7JYT1_9METZ</name>
<keyword evidence="2" id="KW-1185">Reference proteome</keyword>
<evidence type="ECO:0000313" key="1">
    <source>
        <dbReference type="EMBL" id="KAI6654077.1"/>
    </source>
</evidence>
<gene>
    <name evidence="1" type="ORF">LOD99_2924</name>
</gene>
<comment type="caution">
    <text evidence="1">The sequence shown here is derived from an EMBL/GenBank/DDBJ whole genome shotgun (WGS) entry which is preliminary data.</text>
</comment>